<dbReference type="Pfam" id="PF00440">
    <property type="entry name" value="TetR_N"/>
    <property type="match status" value="1"/>
</dbReference>
<gene>
    <name evidence="6" type="ORF">ACFPPA_02795</name>
</gene>
<protein>
    <submittedName>
        <fullName evidence="6">TetR/AcrR family transcriptional regulator</fullName>
    </submittedName>
</protein>
<organism evidence="6 7">
    <name type="scientific">Rhodanobacter ginsengisoli</name>
    <dbReference type="NCBI Taxonomy" id="418646"/>
    <lineage>
        <taxon>Bacteria</taxon>
        <taxon>Pseudomonadati</taxon>
        <taxon>Pseudomonadota</taxon>
        <taxon>Gammaproteobacteria</taxon>
        <taxon>Lysobacterales</taxon>
        <taxon>Rhodanobacteraceae</taxon>
        <taxon>Rhodanobacter</taxon>
    </lineage>
</organism>
<accession>A0ABW0QI92</accession>
<dbReference type="Gene3D" id="1.10.357.10">
    <property type="entry name" value="Tetracycline Repressor, domain 2"/>
    <property type="match status" value="1"/>
</dbReference>
<dbReference type="SUPFAM" id="SSF48498">
    <property type="entry name" value="Tetracyclin repressor-like, C-terminal domain"/>
    <property type="match status" value="1"/>
</dbReference>
<dbReference type="RefSeq" id="WP_377317054.1">
    <property type="nucleotide sequence ID" value="NZ_JBHSNF010000001.1"/>
</dbReference>
<dbReference type="Proteomes" id="UP001596114">
    <property type="component" value="Unassembled WGS sequence"/>
</dbReference>
<keyword evidence="1" id="KW-0805">Transcription regulation</keyword>
<evidence type="ECO:0000259" key="5">
    <source>
        <dbReference type="PROSITE" id="PS50977"/>
    </source>
</evidence>
<evidence type="ECO:0000313" key="7">
    <source>
        <dbReference type="Proteomes" id="UP001596114"/>
    </source>
</evidence>
<evidence type="ECO:0000256" key="1">
    <source>
        <dbReference type="ARBA" id="ARBA00023015"/>
    </source>
</evidence>
<keyword evidence="3" id="KW-0804">Transcription</keyword>
<dbReference type="Gene3D" id="1.10.10.60">
    <property type="entry name" value="Homeodomain-like"/>
    <property type="match status" value="1"/>
</dbReference>
<feature type="domain" description="HTH tetR-type" evidence="5">
    <location>
        <begin position="9"/>
        <end position="69"/>
    </location>
</feature>
<evidence type="ECO:0000256" key="4">
    <source>
        <dbReference type="PROSITE-ProRule" id="PRU00335"/>
    </source>
</evidence>
<dbReference type="InterPro" id="IPR009057">
    <property type="entry name" value="Homeodomain-like_sf"/>
</dbReference>
<proteinExistence type="predicted"/>
<dbReference type="InterPro" id="IPR036271">
    <property type="entry name" value="Tet_transcr_reg_TetR-rel_C_sf"/>
</dbReference>
<dbReference type="SUPFAM" id="SSF46689">
    <property type="entry name" value="Homeodomain-like"/>
    <property type="match status" value="1"/>
</dbReference>
<name>A0ABW0QI92_9GAMM</name>
<dbReference type="PROSITE" id="PS50977">
    <property type="entry name" value="HTH_TETR_2"/>
    <property type="match status" value="1"/>
</dbReference>
<dbReference type="EMBL" id="JBHSNF010000001">
    <property type="protein sequence ID" value="MFC5524661.1"/>
    <property type="molecule type" value="Genomic_DNA"/>
</dbReference>
<evidence type="ECO:0000256" key="3">
    <source>
        <dbReference type="ARBA" id="ARBA00023163"/>
    </source>
</evidence>
<evidence type="ECO:0000256" key="2">
    <source>
        <dbReference type="ARBA" id="ARBA00023125"/>
    </source>
</evidence>
<sequence length="197" mass="21129">MRYDTEHKQKTRAKVLQVAARAIRADGPERVGVAGVMAEAGLTHGGFYAHFKSKDELIAAAIGTMFDESRTRMVRELEGRTPAEGLLAYIAFYLSAKHRDARGGGCPIAALASDLPRLTAPSREEFAAGVEYLASSLGEKLALLGHADAQDEGRSMVAELVGALSLARIEPDRARSDAILAASRAQLIRRLGLESRA</sequence>
<dbReference type="PANTHER" id="PTHR47506">
    <property type="entry name" value="TRANSCRIPTIONAL REGULATORY PROTEIN"/>
    <property type="match status" value="1"/>
</dbReference>
<comment type="caution">
    <text evidence="6">The sequence shown here is derived from an EMBL/GenBank/DDBJ whole genome shotgun (WGS) entry which is preliminary data.</text>
</comment>
<evidence type="ECO:0000313" key="6">
    <source>
        <dbReference type="EMBL" id="MFC5524661.1"/>
    </source>
</evidence>
<dbReference type="PANTHER" id="PTHR47506:SF7">
    <property type="entry name" value="TRANSCRIPTIONAL REGULATORY PROTEIN"/>
    <property type="match status" value="1"/>
</dbReference>
<keyword evidence="2 4" id="KW-0238">DNA-binding</keyword>
<dbReference type="PRINTS" id="PR00455">
    <property type="entry name" value="HTHTETR"/>
</dbReference>
<feature type="DNA-binding region" description="H-T-H motif" evidence="4">
    <location>
        <begin position="32"/>
        <end position="51"/>
    </location>
</feature>
<reference evidence="7" key="1">
    <citation type="journal article" date="2019" name="Int. J. Syst. Evol. Microbiol.">
        <title>The Global Catalogue of Microorganisms (GCM) 10K type strain sequencing project: providing services to taxonomists for standard genome sequencing and annotation.</title>
        <authorList>
            <consortium name="The Broad Institute Genomics Platform"/>
            <consortium name="The Broad Institute Genome Sequencing Center for Infectious Disease"/>
            <person name="Wu L."/>
            <person name="Ma J."/>
        </authorList>
    </citation>
    <scope>NUCLEOTIDE SEQUENCE [LARGE SCALE GENOMIC DNA]</scope>
    <source>
        <strain evidence="7">CGMCC 1.16619</strain>
    </source>
</reference>
<dbReference type="InterPro" id="IPR001647">
    <property type="entry name" value="HTH_TetR"/>
</dbReference>
<keyword evidence="7" id="KW-1185">Reference proteome</keyword>